<dbReference type="RefSeq" id="WP_155122035.1">
    <property type="nucleotide sequence ID" value="NZ_AQWH01000019.1"/>
</dbReference>
<keyword evidence="3" id="KW-0645">Protease</keyword>
<dbReference type="SUPFAM" id="SSF51126">
    <property type="entry name" value="Pectin lyase-like"/>
    <property type="match status" value="9"/>
</dbReference>
<gene>
    <name evidence="3" type="ORF">Mame_01184</name>
</gene>
<dbReference type="InterPro" id="IPR011050">
    <property type="entry name" value="Pectin_lyase_fold/virulence"/>
</dbReference>
<dbReference type="InterPro" id="IPR013425">
    <property type="entry name" value="Autotrns_rpt"/>
</dbReference>
<dbReference type="GO" id="GO:0006508">
    <property type="term" value="P:proteolysis"/>
    <property type="evidence" value="ECO:0007669"/>
    <property type="project" value="UniProtKB-KW"/>
</dbReference>
<dbReference type="EMBL" id="CP020330">
    <property type="protein sequence ID" value="AQZ50553.1"/>
    <property type="molecule type" value="Genomic_DNA"/>
</dbReference>
<evidence type="ECO:0000256" key="1">
    <source>
        <dbReference type="ARBA" id="ARBA00022729"/>
    </source>
</evidence>
<dbReference type="InterPro" id="IPR005546">
    <property type="entry name" value="Autotransporte_beta"/>
</dbReference>
<dbReference type="InterPro" id="IPR012332">
    <property type="entry name" value="Autotransporter_pectin_lyase_C"/>
</dbReference>
<keyword evidence="4" id="KW-1185">Reference proteome</keyword>
<name>A0A1U9YYM4_9HYPH</name>
<dbReference type="eggNOG" id="COG3210">
    <property type="taxonomic scope" value="Bacteria"/>
</dbReference>
<evidence type="ECO:0000259" key="2">
    <source>
        <dbReference type="PROSITE" id="PS51208"/>
    </source>
</evidence>
<evidence type="ECO:0000313" key="3">
    <source>
        <dbReference type="EMBL" id="AQZ50553.1"/>
    </source>
</evidence>
<dbReference type="KEGG" id="mmed:Mame_01184"/>
<dbReference type="Gene3D" id="2.160.20.20">
    <property type="match status" value="1"/>
</dbReference>
<reference evidence="3 4" key="1">
    <citation type="submission" date="2017-03" db="EMBL/GenBank/DDBJ databases">
        <title>Foreign affairs: Plasmid Transfer between Roseobacters and Rhizobia.</title>
        <authorList>
            <person name="Bartling P."/>
            <person name="Bunk B."/>
            <person name="Overmann J."/>
            <person name="Brinkmann H."/>
            <person name="Petersen J."/>
        </authorList>
    </citation>
    <scope>NUCLEOTIDE SEQUENCE [LARGE SCALE GENOMIC DNA]</scope>
    <source>
        <strain evidence="3 4">MACL11</strain>
    </source>
</reference>
<dbReference type="OrthoDB" id="6053567at2"/>
<dbReference type="SMART" id="SM00869">
    <property type="entry name" value="Autotransporter"/>
    <property type="match status" value="1"/>
</dbReference>
<dbReference type="EC" id="3.4.21.-" evidence="3"/>
<accession>A0A1U9YYM4</accession>
<protein>
    <submittedName>
        <fullName evidence="3">Extracellular serine protease</fullName>
        <ecNumber evidence="3">3.4.21.-</ecNumber>
    </submittedName>
</protein>
<dbReference type="NCBIfam" id="TIGR02601">
    <property type="entry name" value="autotrns_rpt"/>
    <property type="match status" value="17"/>
</dbReference>
<dbReference type="PROSITE" id="PS51208">
    <property type="entry name" value="AUTOTRANSPORTER"/>
    <property type="match status" value="1"/>
</dbReference>
<dbReference type="PANTHER" id="PTHR35037">
    <property type="entry name" value="C-TERMINAL REGION OF AIDA-LIKE PROTEIN"/>
    <property type="match status" value="1"/>
</dbReference>
<dbReference type="STRING" id="1122214.Mame_01184"/>
<dbReference type="InterPro" id="IPR036709">
    <property type="entry name" value="Autotransporte_beta_dom_sf"/>
</dbReference>
<dbReference type="eggNOG" id="COG4625">
    <property type="taxonomic scope" value="Bacteria"/>
</dbReference>
<dbReference type="GO" id="GO:0008233">
    <property type="term" value="F:peptidase activity"/>
    <property type="evidence" value="ECO:0007669"/>
    <property type="project" value="UniProtKB-KW"/>
</dbReference>
<feature type="domain" description="Autotransporter" evidence="2">
    <location>
        <begin position="5529"/>
        <end position="5806"/>
    </location>
</feature>
<dbReference type="eggNOG" id="COG3468">
    <property type="taxonomic scope" value="Bacteria"/>
</dbReference>
<proteinExistence type="predicted"/>
<dbReference type="InterPro" id="IPR051551">
    <property type="entry name" value="Autotransporter_adhesion"/>
</dbReference>
<dbReference type="Proteomes" id="UP000191135">
    <property type="component" value="Chromosome"/>
</dbReference>
<dbReference type="PANTHER" id="PTHR35037:SF3">
    <property type="entry name" value="C-TERMINAL REGION OF AIDA-LIKE PROTEIN"/>
    <property type="match status" value="1"/>
</dbReference>
<organism evidence="3 4">
    <name type="scientific">Martelella mediterranea DSM 17316</name>
    <dbReference type="NCBI Taxonomy" id="1122214"/>
    <lineage>
        <taxon>Bacteria</taxon>
        <taxon>Pseudomonadati</taxon>
        <taxon>Pseudomonadota</taxon>
        <taxon>Alphaproteobacteria</taxon>
        <taxon>Hyphomicrobiales</taxon>
        <taxon>Aurantimonadaceae</taxon>
        <taxon>Martelella</taxon>
    </lineage>
</organism>
<sequence length="5806" mass="565305">MAFEISIGGVIANQKEQAAGMEGRRRRPGMRALLGGSALAGSLMMGMMLATPEVAEAACGFSSVTSTYSSNVNIVNGDACTAGQLYYGSSASPAIITMTGGTLTIVDWIDLGDSQYSNTYGTLNASGGTTLISGGTLYVGYRGTGVFTISDGASIASNITIGYSADSVTTVGTMNIGAAAGEAAGSAPGAISSGTIALSNSSLSTATLVFNHDGTEADPFTLSSLIKTGSASGNSNILHIAGYTKYTGDGSGYAGNLTVYGGTLEVTDSLGAKALVVGDNTYGSGSGALTLDGGTMTVATTLVTGNTASSAGDITVKNGGKLVVSGIDAGTSTAAIALAGATGTTSSVTVDGAGSTFDMTVDTGRTNLAIGGAGAATVVISAGGSVKGDGQILIGNGPGGTGNVTVTGADSLLTTSHDDFRIGNVGSATLTVANGGKVENSASGGSIIIANTGTSNSTLLVGDAVSAGATATSGVIATDNLKFGSGTGTLVFNYMGSGSYGFDISGGASSRSYFRHIAGTTTYSGDGSAFGGNVTVYGGSLTVTNSLKTDALIVGDTSVGVGTGTGALTVSGTMTVTGAATIGYQTGTVGTVNVSGTSAELTAGGIIYAGYNGEGTLALSGGATVTGSIISIGGDNSLGAGTGTITIDGSSLEATGGQLNVGYGATGSSGLLVVSGTSTITVNSAIAIGGAANTSGTLIFGEKVDNSQAATATVDASISTTEIRFGVGTGLLIFNYSGSYTLDDLIKGGGGVSAAIQHVAGDTTYTGDGSLYTGKLTIYGGSLTVTNSLKAGALTVGDSSIGFGTGTGALTVTGTMTVTGQTTVSAAAGTDNGSLTVSGSAATFNGNIFNVNGGSVKVDNGGELTTSSRIAVGQGVGSLEATLSVLGGSTVSAGENIYIGNNSKAVATLDNGTLTATSVIYVGTNAGSTGSTLTANNGSTITSGNIFVGYAASTEGTVTLSGGSTWTSSGVIEIGTSGTGTFNVTGAGSELEFTGSGQHAIGDGTGGKGALNISAGGVVTTASSTFNVGNDAGATGSMTVTGENSLFSTSNRLLIATRGPGTVTVADGGEIRAGAGPNTGIVFGLNGGTGKLIIGADVNTAAVAAGVIDTPEINFTPGLSGTLIFNHTNVEASPATLSARLVNSSGTDSVIQQVAGYTRYTGFGSSFGGTVSVYGGTLEVSNSLKTASLLVGDTTVGVSSGNGTLFVNGGTMAVTGDATLGNQTGTTGLVTVSQSAGRLTVGGELNVGASGAGTLTLTESGTATITGAVVLADTAGASGTVNIGAAAGSGAAGAGTLSTAEIDFGSGAGTGSLVFNHTATAITPLDFGIEITGGSTANSTIKQVGGFTNFTGVGSAYAGTVSVTGGGLNVESGKTLAGTYSVTDGVLSGGGSVGTSGQTVTIGAGGTLAAGEGGSGTVGTLTILGDLALSTATSASHFDLGAVNVVGGSNNDLVIVNGGLTLGGALTANLANSTLGVYTLYSVTGSITGTNFDSVNLTGASVAGYRVATTGDSVLLYITNANGQVDQYWDGAASNTGSLEGGTGTWNSSNANWATLAGGSDTVWGGSVGRFQGATGGTVTVEGAQSFDMLVFSATDDSSTYTLSTGTGGKLLLSPYSLTTGTIQVDAATATVDVEITDGVRGDDGVTAVNTLTKTGSGILVLSHANTLTGGITVSAGTLQVADDSALGATSATLTLDGGTFSADGSFATDAARGFVMGSSDGTINVGSGDTLTVNGSIGGAGNLTKTGSGMLTLAGTSTSYGNTTTVSAGALNVTGTLGGTVTVSAGGTLSGTGTVGTASTGTVTISGGTLAAGDGGTSNQGTLSVAGNLVLTSASSSYFEYTKLTNAIGGDLVAVAGDLTTDGALTVDITLGVGVTSGTGLYKLFTYGSATSTTFGSYNLKVDGSDATGYLRTRDISNELYAVVLDTENLYGQYWNGITTSGSTVVGGDGTWKMDTTDHNWLDVDTSTNVGWGGSKAIFAGSAGVVTVDDSDSTLHGVDFHVLEFQTDGYTIKGPGVLSISPYALTTGVIQVNNAGIIATISAVIVDGTTKDATHTVANNITKRGNGTLILTGPNTYTGLTTVEAGILQIGDGSSADGTLGATSSVKVDAGATLAFAPYTTGASSAIAITGNGGVLVDGSAAGVIALSGSNTYQGGTRLKSGTLAIAGDGALGDKIGALTFEGGTLSTSGTFATDTARNVFISTGGGTVGVSASGDVLTIAGAISGSDTLTKAGSGKLIVTGANTYTGAVTVSDGVLQLGNGTADGMLTASGFTLSATTSELIFDLTGDVSYSGAISGSGALEQTGSGTTTLSGNSSYAGGTTVSGGTLAITADNNIGAASGGVTLSGGGILSVGGTFDTARAFTLGTGGGEIDVADTFNYGITGVVSGTGALIKDGNGILTLSNTNLYTGGTTVSGGTLAISADNNLGASTGSVTLDGGTLSVSGSSVSTARSFMITASNGTIDTSTAADNYTISSGIGGAGGLTKTGLGTVISTANNTFDGDTTISGGTLQLGDGTTNGALASGKTVNVAGAGTLKLNANGAFTFDNILAGSGTFDIAAGTINFASGSSGFAGTTTVQNGATLTGAGSLGGAVSISNGAKLAGSYTDQFTLGSLTLASGSLLDVTLDTAPNATPLFAAGGVTIVDSSLTVNSAGALTDGSYALISYTGLTGTVSDITTASINTGGLTYRLKETAAAGAGAGDVVLLVGTASYLYWNGTTTSGGPSVIGGAGTWTSDSQMNWTDSSGATPGAWQNQGYAYFGGLSGGEVKVDNTSGQIVVTGMEFDQSGYTLVGRAAVDTVQLYSFDASQTSVFNVTAAAGSAEFGIVLEDTPGNALTLDKQGDGTLILSANNIYSGGTKITGGTLAIGNGGTTGSIATDAAIGGFGTLAFNRSDAVSYSGVISGTGAFVQKGTGTLSLTQDSSAFAGNTTISSGVLDVTGMLGGAVSVAAGGSLSGKGGTVGGNVTFADGATLIADQSSKLTIGGDLTLNTFTVGTDGTVLSITAGTPSSEAIDVGGALTLGGTLNVTGSLTDGTYTLMTYAGPALNASDAGRLRLGSIESSGLVVVVSTATSGQVNLLVGDGAYSYWNGSTDGSSGPGYVVGGSGVWTGSANTNWTNQAGSTGASWGQGTVAYFEGTAGVVRVNSSTAIYTSGLIFHTDGYTLDGQSAGDKLTLQGSVSGNFATVAVDDGASGGTATINVALSGDAGLVKTGAGTLVLTASGNDYTGDTKISAGVLSVSADVLGNASSTMILDGGTFYASGTMTLARNVGITSSNGTITTDSGEILTMTGAIADQVAATSGGFTFIGDGTLVLSGPNTYTGGTMIAGGTVQISAQNNLGATTGGVAISSNATLEATASLDLGRTLAVGTGGATLLADNGATFTLSQAISGGDALGLTGAGSFAYNATTSSFTGTTSVASGTTLTLGNTSLLGGDMSVSGTLTGTSSGTGTSSLGGTLTIGDGGTLNVNQGDVLTAGNLTLTSSGTGSTINAVITSAGMAGLVSTGDVTLGGSVAVTGGTLSDGSYTLIDYSGSLGASKATDLTISSIATGGKVAVVDLSTFGKVNILVGSATYSYWNGTTFSPLGSVVGGSGIWTADQASSNWANETGTSSSAWPDARVAVFSATDTATATVQIDSSAGDIITSGMTFDVDGYTLTGLSGSDVIKLYDATAAATTTITVASTATAIIDVELAGDVTLNKAGDGTLILSQTNTYTGGSSINGGTLQVGAGGTEGAISGDVAIASGSLVFKRSDDISFAGAITGSGILAQSGSGKLTLSVDNTAFAGSTSVNAGSLDVAIGLGGNVSVAGGASLSGANATVGGNVTLQDGATLYGDQRNQITIGGDLSLAAYTSSTSGAVLSIVADAAPSTTAGIAVGNDLSLGGTLNVTGTLTDGTYTMISYGGAALAATDASKLALGSITLDAVKPVFVDTSTVGQVNLLVGAATYSGTYWNGSITSGAGPLAGGSGTWTASGSDQNWSNQAGADHNPWTQGRIASFAGTGGDVVVDNTTYGAINTSGLIFSVDNYVLSGGALTLQAGAAENTAYMEVGSGFTAKIATALTGAAGLDKQGDGTLVLTGMNSYTGKTIVSAGKLQLGDGVDDGAISDSLTIRSTGEFIENLASNGTYSGTIDGAGLFTKQSGITLELAGNGAGFTGTSSIVAGTLNLTGSLGGSIEIKNGATLTGSGTGGATIIDNGGTITAAQGSALKLASLVLNDTSIVNVSLSGSGTATGLIQMTGDLTLDGALDITGVPNFGDGTYRIMTYGGSLTDNGLELETVSNASVDTYTVQTSINHEVNLLVGSAAYTYWNGNASGGGAIVGGTGTWTADGSATNWTDATGTAADAWLTQGFAIFSGNAGTVTVDGTTGPVIIAGGMQFAKDSYTIQGDSISLTGSTGGNMSQIRVGDGAGTGFRATIASELSGYAGVKKTDLGELILTGSNSYTGGTVVANGQLTIGNGGASGSVVGDIDVNAGAKLAFNRSDDLTFANVLSGSGAVRFIGGNVTTIDNDNSGFNGKTSVEAGRVVVGASGILGSSTSTVEVLSGAGLSGSGQIGGIVTIHDGATLAGSQAGALSMGGLVLASASSGTPGALIAASLDTAGMAAIFNVASGVTLGGTVNVTSVGQLGDGVYNLIAYNPADTATYDGMMIGAINVAAGNHVVLDTSEAGSVAIAIGSAANAYWNGTSAGNGSPAPIAGGNGPWTASMAADNWTTADGSGANGWKQRFYAVFEGAQGTVDVSGADGTIYVGGMTFSTDGYLIQGDGLVLADSTMDATGEINVGGSNAMPASVTATIASVLSGDVRLLKTGAGELVLTGDNSYTGGTDIAEGALTIGDGGTSGSVDGDIAIATDASLGFNRSDDVSFGGTLSGLGNFQQKGAGKLTLTADNSGFTGKTTVASGVLNLQGNIGGSVSVSASASLTADDAISIGGTLSLADNATVNVSYSDTSVYTSGLSLSSLSRINAAYGNGFSDAPIFTITGDLVLDGTIALSGAPVYGPGVYELMSYTGNLTDNTLEATGVNTGNYTYNYAIDTSVDNEVDLLVEEVTFWNGSSAGNASSSGVVGGSGIWTASSGASNWTSASGNTASAWSSDGYGFAIFEGTAGIATVDDSSGPVSTTGMQFVTSGYTVKGDGITLRGAIGGTEAYIRVQEDASATIASALSGDGVGLIKSDLGTLYLAGDNTYSGGTEVAFGTLAIGDGGTTGSVSGDITVDEGAVFGVFRSDDYTFENGLSGEGTFAQMGNGTTKINGDYSSFGGSSEIRAGNLEVGGTLAGDILVKGGRLGGTGTVGNVTIASGGSIGAGDNETVAALSTGSISFANGSTIITNIDTSGSADLINANGAVTISGGTISVVANASETYTVGDVYTIISASGGMTLQDGNGDGTEGFDTVATNIADMTLTVGYTDTTVYLSITQVPVTSFNDPGFSGNENNVGNGLKSLGPDNPLYKAVQALPADERGSALNQLTGEFYSSVNGTMVMNSYYVRSAINRRVLNAFRDSDDQSMSVVQNYAASTDTTDSPFRLFGEDNAGLAVWANGYGSWSDTSAVGETSDISSSVGGTFLGADVGAFGNMRFGALFGIGRSSYEIDALNSEGTSNDYTAGVYGGGVFGNIGVDFGTAYTWHDMSASRSIAFTGYSDRTSADYMAGTFQIFGAVEYDYAVTDSLSISPYADAAWIYQQSDDFTEAGGSAALHHGTSDMSTGFTTIGMRGDYEGEINGIASMVSGSIGWRHAYGDIDPNEALNFIGGDVFSVYGAPVAKDQAIFSLGWEVKPKDNFSVGLYYSGLFGEGYTSQDVSARLDLKF</sequence>
<keyword evidence="3" id="KW-0378">Hydrolase</keyword>
<keyword evidence="1" id="KW-0732">Signal</keyword>
<evidence type="ECO:0000313" key="4">
    <source>
        <dbReference type="Proteomes" id="UP000191135"/>
    </source>
</evidence>
<dbReference type="SUPFAM" id="SSF103515">
    <property type="entry name" value="Autotransporter"/>
    <property type="match status" value="1"/>
</dbReference>
<dbReference type="Pfam" id="PF12951">
    <property type="entry name" value="PATR"/>
    <property type="match status" value="19"/>
</dbReference>